<dbReference type="PANTHER" id="PTHR46066:SF2">
    <property type="entry name" value="CHITINASE DOMAIN-CONTAINING PROTEIN 1"/>
    <property type="match status" value="1"/>
</dbReference>
<evidence type="ECO:0000259" key="2">
    <source>
        <dbReference type="PROSITE" id="PS51910"/>
    </source>
</evidence>
<keyword evidence="1" id="KW-0732">Signal</keyword>
<accession>A0A4U0FGY0</accession>
<dbReference type="InterPro" id="IPR011583">
    <property type="entry name" value="Chitinase_II/V-like_cat"/>
</dbReference>
<dbReference type="Pfam" id="PF07833">
    <property type="entry name" value="Cu_amine_oxidN1"/>
    <property type="match status" value="1"/>
</dbReference>
<evidence type="ECO:0000313" key="4">
    <source>
        <dbReference type="Proteomes" id="UP000309673"/>
    </source>
</evidence>
<comment type="caution">
    <text evidence="3">The sequence shown here is derived from an EMBL/GenBank/DDBJ whole genome shotgun (WGS) entry which is preliminary data.</text>
</comment>
<feature type="chain" id="PRO_5039149328" evidence="1">
    <location>
        <begin position="23"/>
        <end position="425"/>
    </location>
</feature>
<dbReference type="InterPro" id="IPR012854">
    <property type="entry name" value="Cu_amine_oxidase-like_N"/>
</dbReference>
<dbReference type="EMBL" id="SUPK01000001">
    <property type="protein sequence ID" value="TJY44168.1"/>
    <property type="molecule type" value="Genomic_DNA"/>
</dbReference>
<dbReference type="InterPro" id="IPR036582">
    <property type="entry name" value="Mao_N_sf"/>
</dbReference>
<dbReference type="OrthoDB" id="9769314at2"/>
<dbReference type="PANTHER" id="PTHR46066">
    <property type="entry name" value="CHITINASE DOMAIN-CONTAINING PROTEIN 1 FAMILY MEMBER"/>
    <property type="match status" value="1"/>
</dbReference>
<sequence length="425" mass="46366">MNKWGKWLAAASLAGITFTCSAGNMATAAPKPVTVLLDDVSLIFTEAAPQINHDITFVPFRAIAEPLGVEIEWDQSTKTITATQKVEGESKTVVLHLGKPTAEVNGQPAKLVAAPFTSNNRTLIPLNFFSTQFGAKVGWNGATRTVSIVSPVRQMHLRGFYAISSYAERERIQDMNSVAFGWIRVDQNGELTTSGKDFYWPPAAGSDTPEAIVSNTASQGKTPYLMVYGSDGNLELTKLLSDETLRSRSIEKIVSLAAEKGFQGVMLDFEGLGFKLNAAEQQKLLNDYARLLAEQLSPQGIKLSLAVPPPNSNYKGYDYRTLADLADDLVIMAYEYHPIGTVKHTPQPNAKVDAALTALLKAGVPAQKLLLGVDLNSETPASIDDKLGLAKRYHLKGAAFWRIGLYFYYGQEFLDAINRSAVKEE</sequence>
<dbReference type="SUPFAM" id="SSF55383">
    <property type="entry name" value="Copper amine oxidase, domain N"/>
    <property type="match status" value="1"/>
</dbReference>
<dbReference type="GO" id="GO:0008061">
    <property type="term" value="F:chitin binding"/>
    <property type="evidence" value="ECO:0007669"/>
    <property type="project" value="InterPro"/>
</dbReference>
<dbReference type="PROSITE" id="PS51910">
    <property type="entry name" value="GH18_2"/>
    <property type="match status" value="1"/>
</dbReference>
<proteinExistence type="predicted"/>
<name>A0A4U0FGY0_9BACL</name>
<keyword evidence="4" id="KW-1185">Reference proteome</keyword>
<dbReference type="Proteomes" id="UP000309673">
    <property type="component" value="Unassembled WGS sequence"/>
</dbReference>
<gene>
    <name evidence="3" type="ORF">E5161_01880</name>
</gene>
<dbReference type="GO" id="GO:0005975">
    <property type="term" value="P:carbohydrate metabolic process"/>
    <property type="evidence" value="ECO:0007669"/>
    <property type="project" value="InterPro"/>
</dbReference>
<dbReference type="Gene3D" id="3.20.20.80">
    <property type="entry name" value="Glycosidases"/>
    <property type="match status" value="1"/>
</dbReference>
<dbReference type="RefSeq" id="WP_136775888.1">
    <property type="nucleotide sequence ID" value="NZ_SUPK01000001.1"/>
</dbReference>
<feature type="signal peptide" evidence="1">
    <location>
        <begin position="1"/>
        <end position="22"/>
    </location>
</feature>
<dbReference type="SUPFAM" id="SSF51445">
    <property type="entry name" value="(Trans)glycosidases"/>
    <property type="match status" value="1"/>
</dbReference>
<dbReference type="Gene3D" id="3.30.457.10">
    <property type="entry name" value="Copper amine oxidase-like, N-terminal domain"/>
    <property type="match status" value="1"/>
</dbReference>
<dbReference type="SMART" id="SM00636">
    <property type="entry name" value="Glyco_18"/>
    <property type="match status" value="1"/>
</dbReference>
<evidence type="ECO:0000313" key="3">
    <source>
        <dbReference type="EMBL" id="TJY44168.1"/>
    </source>
</evidence>
<organism evidence="3 4">
    <name type="scientific">Cohnella pontilimi</name>
    <dbReference type="NCBI Taxonomy" id="2564100"/>
    <lineage>
        <taxon>Bacteria</taxon>
        <taxon>Bacillati</taxon>
        <taxon>Bacillota</taxon>
        <taxon>Bacilli</taxon>
        <taxon>Bacillales</taxon>
        <taxon>Paenibacillaceae</taxon>
        <taxon>Cohnella</taxon>
    </lineage>
</organism>
<dbReference type="InterPro" id="IPR001223">
    <property type="entry name" value="Glyco_hydro18_cat"/>
</dbReference>
<reference evidence="3 4" key="1">
    <citation type="submission" date="2019-04" db="EMBL/GenBank/DDBJ databases">
        <title>Cohnella sp. nov., isolated from soil.</title>
        <authorList>
            <person name="Kim W."/>
        </authorList>
    </citation>
    <scope>NUCLEOTIDE SEQUENCE [LARGE SCALE GENOMIC DNA]</scope>
    <source>
        <strain evidence="3 4">CAU 1483</strain>
    </source>
</reference>
<dbReference type="InterPro" id="IPR017853">
    <property type="entry name" value="GH"/>
</dbReference>
<feature type="domain" description="GH18" evidence="2">
    <location>
        <begin position="155"/>
        <end position="424"/>
    </location>
</feature>
<dbReference type="Pfam" id="PF00704">
    <property type="entry name" value="Glyco_hydro_18"/>
    <property type="match status" value="1"/>
</dbReference>
<evidence type="ECO:0000256" key="1">
    <source>
        <dbReference type="SAM" id="SignalP"/>
    </source>
</evidence>
<protein>
    <submittedName>
        <fullName evidence="3">Copper amine oxidase</fullName>
    </submittedName>
</protein>
<dbReference type="AlphaFoldDB" id="A0A4U0FGY0"/>